<evidence type="ECO:0000256" key="4">
    <source>
        <dbReference type="ARBA" id="ARBA00023204"/>
    </source>
</evidence>
<feature type="region of interest" description="Disordered" evidence="5">
    <location>
        <begin position="62"/>
        <end position="87"/>
    </location>
</feature>
<dbReference type="PANTHER" id="PTHR11361">
    <property type="entry name" value="DNA MISMATCH REPAIR PROTEIN MUTS FAMILY MEMBER"/>
    <property type="match status" value="1"/>
</dbReference>
<keyword evidence="2" id="KW-0067">ATP-binding</keyword>
<evidence type="ECO:0000256" key="1">
    <source>
        <dbReference type="ARBA" id="ARBA00022741"/>
    </source>
</evidence>
<evidence type="ECO:0000256" key="5">
    <source>
        <dbReference type="SAM" id="MobiDB-lite"/>
    </source>
</evidence>
<feature type="domain" description="DNA mismatch repair proteins mutS family" evidence="7">
    <location>
        <begin position="338"/>
        <end position="443"/>
    </location>
</feature>
<dbReference type="InterPro" id="IPR036187">
    <property type="entry name" value="DNA_mismatch_repair_MutS_sf"/>
</dbReference>
<dbReference type="SMART" id="SM00534">
    <property type="entry name" value="MUTSac"/>
    <property type="match status" value="1"/>
</dbReference>
<evidence type="ECO:0000259" key="6">
    <source>
        <dbReference type="SMART" id="SM00533"/>
    </source>
</evidence>
<evidence type="ECO:0000256" key="2">
    <source>
        <dbReference type="ARBA" id="ARBA00022840"/>
    </source>
</evidence>
<protein>
    <submittedName>
        <fullName evidence="8">Muts domain V-domain-containing protein</fullName>
    </submittedName>
</protein>
<dbReference type="InterPro" id="IPR045076">
    <property type="entry name" value="MutS"/>
</dbReference>
<feature type="domain" description="DNA mismatch repair protein MutS core" evidence="6">
    <location>
        <begin position="17"/>
        <end position="316"/>
    </location>
</feature>
<keyword evidence="3" id="KW-0238">DNA-binding</keyword>
<evidence type="ECO:0000313" key="8">
    <source>
        <dbReference type="EMBL" id="KAF5839839.1"/>
    </source>
</evidence>
<evidence type="ECO:0000313" key="9">
    <source>
        <dbReference type="Proteomes" id="UP000815325"/>
    </source>
</evidence>
<proteinExistence type="predicted"/>
<name>A0ABQ7GZ30_DUNSA</name>
<dbReference type="InterPro" id="IPR000432">
    <property type="entry name" value="DNA_mismatch_repair_MutS_C"/>
</dbReference>
<keyword evidence="4" id="KW-0227">DNA damage</keyword>
<gene>
    <name evidence="8" type="ORF">DUNSADRAFT_18501</name>
</gene>
<organism evidence="8 9">
    <name type="scientific">Dunaliella salina</name>
    <name type="common">Green alga</name>
    <name type="synonym">Protococcus salinus</name>
    <dbReference type="NCBI Taxonomy" id="3046"/>
    <lineage>
        <taxon>Eukaryota</taxon>
        <taxon>Viridiplantae</taxon>
        <taxon>Chlorophyta</taxon>
        <taxon>core chlorophytes</taxon>
        <taxon>Chlorophyceae</taxon>
        <taxon>CS clade</taxon>
        <taxon>Chlamydomonadales</taxon>
        <taxon>Dunaliellaceae</taxon>
        <taxon>Dunaliella</taxon>
    </lineage>
</organism>
<keyword evidence="9" id="KW-1185">Reference proteome</keyword>
<dbReference type="SUPFAM" id="SSF48334">
    <property type="entry name" value="DNA repair protein MutS, domain III"/>
    <property type="match status" value="1"/>
</dbReference>
<dbReference type="EMBL" id="MU069531">
    <property type="protein sequence ID" value="KAF5839839.1"/>
    <property type="molecule type" value="Genomic_DNA"/>
</dbReference>
<feature type="non-terminal residue" evidence="8">
    <location>
        <position position="1"/>
    </location>
</feature>
<comment type="caution">
    <text evidence="8">The sequence shown here is derived from an EMBL/GenBank/DDBJ whole genome shotgun (WGS) entry which is preliminary data.</text>
</comment>
<dbReference type="InterPro" id="IPR007696">
    <property type="entry name" value="DNA_mismatch_repair_MutS_core"/>
</dbReference>
<sequence>GPGPLSRVNGALRHLPDIERGLLRALHSTAPPAEFVATIQALQQVPSKLGFEFDPISGSVSGMLGTPAKAGQAHQPSDAEGPDAAHQPEIDESKEGCIAHVVSPLLTRMLRALASVDVQRTCRELLGALDTRAARENRTIDMFADEERFNDVFERRKDVSDGIAKLKGLLPGLAKELGVRSLDYVSIQNQGDWLIEVPKDQLQKVPRSWHQICATQKVTRYHPPAVRDAINELLVAKERQAATASAAWFSFLKNDFGVQHYAQLKAAAMALSHLDALSSLAAVSKTPNYCRPTFAAPGSPPKLVIRGGRHPMLEAQLAGGKGATTAVPNDLELRSDGVRAAVITGPNMGGKSCLIRQAALTAIMAQIGSFVPADSCELSVCDGVFTRMGASDNLLLGRSTFMEELSDAADTLANATCHSLVIMDELGRCVQIAPKNIRFGYHEH</sequence>
<keyword evidence="1" id="KW-0547">Nucleotide-binding</keyword>
<dbReference type="Gene3D" id="3.40.50.300">
    <property type="entry name" value="P-loop containing nucleotide triphosphate hydrolases"/>
    <property type="match status" value="1"/>
</dbReference>
<dbReference type="Gene3D" id="1.10.1420.10">
    <property type="match status" value="2"/>
</dbReference>
<evidence type="ECO:0000259" key="7">
    <source>
        <dbReference type="SMART" id="SM00534"/>
    </source>
</evidence>
<dbReference type="InterPro" id="IPR027417">
    <property type="entry name" value="P-loop_NTPase"/>
</dbReference>
<dbReference type="SUPFAM" id="SSF52540">
    <property type="entry name" value="P-loop containing nucleoside triphosphate hydrolases"/>
    <property type="match status" value="1"/>
</dbReference>
<dbReference type="Proteomes" id="UP000815325">
    <property type="component" value="Unassembled WGS sequence"/>
</dbReference>
<reference evidence="8" key="1">
    <citation type="submission" date="2017-08" db="EMBL/GenBank/DDBJ databases">
        <authorList>
            <person name="Polle J.E."/>
            <person name="Barry K."/>
            <person name="Cushman J."/>
            <person name="Schmutz J."/>
            <person name="Tran D."/>
            <person name="Hathwaick L.T."/>
            <person name="Yim W.C."/>
            <person name="Jenkins J."/>
            <person name="Mckie-Krisberg Z.M."/>
            <person name="Prochnik S."/>
            <person name="Lindquist E."/>
            <person name="Dockter R.B."/>
            <person name="Adam C."/>
            <person name="Molina H."/>
            <person name="Bunkerborg J."/>
            <person name="Jin E."/>
            <person name="Buchheim M."/>
            <person name="Magnuson J."/>
        </authorList>
    </citation>
    <scope>NUCLEOTIDE SEQUENCE</scope>
    <source>
        <strain evidence="8">CCAP 19/18</strain>
    </source>
</reference>
<accession>A0ABQ7GZ30</accession>
<dbReference type="Pfam" id="PF00488">
    <property type="entry name" value="MutS_V"/>
    <property type="match status" value="1"/>
</dbReference>
<dbReference type="SMART" id="SM00533">
    <property type="entry name" value="MUTSd"/>
    <property type="match status" value="1"/>
</dbReference>
<evidence type="ECO:0000256" key="3">
    <source>
        <dbReference type="ARBA" id="ARBA00023125"/>
    </source>
</evidence>
<dbReference type="PANTHER" id="PTHR11361:SF122">
    <property type="entry name" value="DNA MISMATCH REPAIR PROTEIN MSH3"/>
    <property type="match status" value="1"/>
</dbReference>
<keyword evidence="4" id="KW-0234">DNA repair</keyword>